<evidence type="ECO:0000256" key="3">
    <source>
        <dbReference type="PIRSR" id="PIRSR617939-2"/>
    </source>
</evidence>
<dbReference type="GO" id="GO:0003839">
    <property type="term" value="F:gamma-glutamylcyclotransferase activity"/>
    <property type="evidence" value="ECO:0007669"/>
    <property type="project" value="InterPro"/>
</dbReference>
<evidence type="ECO:0000313" key="6">
    <source>
        <dbReference type="Proteomes" id="UP000237749"/>
    </source>
</evidence>
<dbReference type="PANTHER" id="PTHR12935:SF0">
    <property type="entry name" value="GAMMA-GLUTAMYLCYCLOTRANSFERASE"/>
    <property type="match status" value="1"/>
</dbReference>
<comment type="caution">
    <text evidence="5">The sequence shown here is derived from an EMBL/GenBank/DDBJ whole genome shotgun (WGS) entry which is preliminary data.</text>
</comment>
<dbReference type="InterPro" id="IPR036568">
    <property type="entry name" value="GGCT-like_sf"/>
</dbReference>
<feature type="active site" description="Proton acceptor" evidence="2">
    <location>
        <position position="79"/>
    </location>
</feature>
<dbReference type="Gene3D" id="3.10.490.10">
    <property type="entry name" value="Gamma-glutamyl cyclotransferase-like"/>
    <property type="match status" value="1"/>
</dbReference>
<feature type="binding site" evidence="3">
    <location>
        <begin position="7"/>
        <end position="12"/>
    </location>
    <ligand>
        <name>substrate</name>
    </ligand>
</feature>
<dbReference type="OrthoDB" id="141582at2"/>
<dbReference type="Pfam" id="PF06094">
    <property type="entry name" value="GGACT"/>
    <property type="match status" value="1"/>
</dbReference>
<dbReference type="CDD" id="cd06661">
    <property type="entry name" value="GGCT_like"/>
    <property type="match status" value="1"/>
</dbReference>
<keyword evidence="5" id="KW-0808">Transferase</keyword>
<dbReference type="InterPro" id="IPR017939">
    <property type="entry name" value="G-Glutamylcylcotransferase"/>
</dbReference>
<accession>A0A2S6HSQ7</accession>
<name>A0A2S6HSQ7_9FIRM</name>
<evidence type="ECO:0000259" key="4">
    <source>
        <dbReference type="Pfam" id="PF06094"/>
    </source>
</evidence>
<evidence type="ECO:0000313" key="5">
    <source>
        <dbReference type="EMBL" id="PPK80683.1"/>
    </source>
</evidence>
<proteinExistence type="predicted"/>
<gene>
    <name evidence="5" type="ORF">BXY41_106274</name>
</gene>
<dbReference type="RefSeq" id="WP_104437363.1">
    <property type="nucleotide sequence ID" value="NZ_PTJA01000006.1"/>
</dbReference>
<organism evidence="5 6">
    <name type="scientific">Lacrimispora xylanisolvens</name>
    <dbReference type="NCBI Taxonomy" id="384636"/>
    <lineage>
        <taxon>Bacteria</taxon>
        <taxon>Bacillati</taxon>
        <taxon>Bacillota</taxon>
        <taxon>Clostridia</taxon>
        <taxon>Lachnospirales</taxon>
        <taxon>Lachnospiraceae</taxon>
        <taxon>Lacrimispora</taxon>
    </lineage>
</organism>
<protein>
    <submittedName>
        <fullName evidence="5">Gamma-glutamyl AIG2-like cyclotransferase</fullName>
    </submittedName>
</protein>
<evidence type="ECO:0000256" key="2">
    <source>
        <dbReference type="PIRSR" id="PIRSR617939-1"/>
    </source>
</evidence>
<feature type="domain" description="Gamma-glutamylcyclotransferase AIG2-like" evidence="4">
    <location>
        <begin position="8"/>
        <end position="108"/>
    </location>
</feature>
<dbReference type="PANTHER" id="PTHR12935">
    <property type="entry name" value="GAMMA-GLUTAMYLCYCLOTRANSFERASE"/>
    <property type="match status" value="1"/>
</dbReference>
<dbReference type="InterPro" id="IPR009288">
    <property type="entry name" value="AIG2-like_dom"/>
</dbReference>
<keyword evidence="6" id="KW-1185">Reference proteome</keyword>
<dbReference type="InterPro" id="IPR013024">
    <property type="entry name" value="GGCT-like"/>
</dbReference>
<reference evidence="5 6" key="1">
    <citation type="submission" date="2018-02" db="EMBL/GenBank/DDBJ databases">
        <title>Genomic Encyclopedia of Archaeal and Bacterial Type Strains, Phase II (KMG-II): from individual species to whole genera.</title>
        <authorList>
            <person name="Goeker M."/>
        </authorList>
    </citation>
    <scope>NUCLEOTIDE SEQUENCE [LARGE SCALE GENOMIC DNA]</scope>
    <source>
        <strain evidence="5 6">DSM 3808</strain>
    </source>
</reference>
<dbReference type="GO" id="GO:0016740">
    <property type="term" value="F:transferase activity"/>
    <property type="evidence" value="ECO:0007669"/>
    <property type="project" value="UniProtKB-KW"/>
</dbReference>
<feature type="binding site" evidence="3">
    <location>
        <position position="119"/>
    </location>
    <ligand>
        <name>substrate</name>
    </ligand>
</feature>
<dbReference type="Proteomes" id="UP000237749">
    <property type="component" value="Unassembled WGS sequence"/>
</dbReference>
<dbReference type="SUPFAM" id="SSF110857">
    <property type="entry name" value="Gamma-glutamyl cyclotransferase-like"/>
    <property type="match status" value="1"/>
</dbReference>
<dbReference type="EMBL" id="PTJA01000006">
    <property type="protein sequence ID" value="PPK80683.1"/>
    <property type="molecule type" value="Genomic_DNA"/>
</dbReference>
<evidence type="ECO:0000256" key="1">
    <source>
        <dbReference type="ARBA" id="ARBA00023239"/>
    </source>
</evidence>
<keyword evidence="1" id="KW-0456">Lyase</keyword>
<sequence length="167" mass="19196">MKKETLYIAYGSNLNLTQMAYRCPTAELIGTSEMKDYEMLFRGSRSSAVATVEPLIGARVPVLLWKIRPQDELALDYYEGYPNFYRKELFPVELSGRSVKAMVYIMNDGRPFGAPSDYYLNTILEGYHSAGFDTDFLEQAVEKSIQLAQSQEQYEPQQGNLFGQKWW</sequence>
<dbReference type="AlphaFoldDB" id="A0A2S6HSQ7"/>